<dbReference type="EMBL" id="FN596508">
    <property type="protein sequence ID" value="CBI37969.3"/>
    <property type="molecule type" value="Genomic_DNA"/>
</dbReference>
<dbReference type="AlphaFoldDB" id="D7U5F0"/>
<proteinExistence type="predicted"/>
<dbReference type="Proteomes" id="UP000009183">
    <property type="component" value="Chromosome 3"/>
</dbReference>
<protein>
    <submittedName>
        <fullName evidence="1">Uncharacterized protein</fullName>
    </submittedName>
</protein>
<gene>
    <name evidence="1" type="ordered locus">VIT_03s0038g01010</name>
</gene>
<dbReference type="HOGENOM" id="CLU_3417741_0_0_1"/>
<accession>D7U5F0</accession>
<organism evidence="1 2">
    <name type="scientific">Vitis vinifera</name>
    <name type="common">Grape</name>
    <dbReference type="NCBI Taxonomy" id="29760"/>
    <lineage>
        <taxon>Eukaryota</taxon>
        <taxon>Viridiplantae</taxon>
        <taxon>Streptophyta</taxon>
        <taxon>Embryophyta</taxon>
        <taxon>Tracheophyta</taxon>
        <taxon>Spermatophyta</taxon>
        <taxon>Magnoliopsida</taxon>
        <taxon>eudicotyledons</taxon>
        <taxon>Gunneridae</taxon>
        <taxon>Pentapetalae</taxon>
        <taxon>rosids</taxon>
        <taxon>Vitales</taxon>
        <taxon>Vitaceae</taxon>
        <taxon>Viteae</taxon>
        <taxon>Vitis</taxon>
    </lineage>
</organism>
<dbReference type="InParanoid" id="D7U5F0"/>
<keyword evidence="2" id="KW-1185">Reference proteome</keyword>
<evidence type="ECO:0000313" key="2">
    <source>
        <dbReference type="Proteomes" id="UP000009183"/>
    </source>
</evidence>
<name>D7U5F0_VITVI</name>
<evidence type="ECO:0000313" key="1">
    <source>
        <dbReference type="EMBL" id="CBI37969.3"/>
    </source>
</evidence>
<sequence length="26" mass="3264">MYSMARFHFFFSSSLIKLPDHFFFPY</sequence>
<reference evidence="2" key="1">
    <citation type="journal article" date="2007" name="Nature">
        <title>The grapevine genome sequence suggests ancestral hexaploidization in major angiosperm phyla.</title>
        <authorList>
            <consortium name="The French-Italian Public Consortium for Grapevine Genome Characterization."/>
            <person name="Jaillon O."/>
            <person name="Aury J.-M."/>
            <person name="Noel B."/>
            <person name="Policriti A."/>
            <person name="Clepet C."/>
            <person name="Casagrande A."/>
            <person name="Choisne N."/>
            <person name="Aubourg S."/>
            <person name="Vitulo N."/>
            <person name="Jubin C."/>
            <person name="Vezzi A."/>
            <person name="Legeai F."/>
            <person name="Hugueney P."/>
            <person name="Dasilva C."/>
            <person name="Horner D."/>
            <person name="Mica E."/>
            <person name="Jublot D."/>
            <person name="Poulain J."/>
            <person name="Bruyere C."/>
            <person name="Billault A."/>
            <person name="Segurens B."/>
            <person name="Gouyvenoux M."/>
            <person name="Ugarte E."/>
            <person name="Cattonaro F."/>
            <person name="Anthouard V."/>
            <person name="Vico V."/>
            <person name="Del Fabbro C."/>
            <person name="Alaux M."/>
            <person name="Di Gaspero G."/>
            <person name="Dumas V."/>
            <person name="Felice N."/>
            <person name="Paillard S."/>
            <person name="Juman I."/>
            <person name="Moroldo M."/>
            <person name="Scalabrin S."/>
            <person name="Canaguier A."/>
            <person name="Le Clainche I."/>
            <person name="Malacrida G."/>
            <person name="Durand E."/>
            <person name="Pesole G."/>
            <person name="Laucou V."/>
            <person name="Chatelet P."/>
            <person name="Merdinoglu D."/>
            <person name="Delledonne M."/>
            <person name="Pezzotti M."/>
            <person name="Lecharny A."/>
            <person name="Scarpelli C."/>
            <person name="Artiguenave F."/>
            <person name="Pe M.E."/>
            <person name="Valle G."/>
            <person name="Morgante M."/>
            <person name="Caboche M."/>
            <person name="Adam-Blondon A.-F."/>
            <person name="Weissenbach J."/>
            <person name="Quetier F."/>
            <person name="Wincker P."/>
        </authorList>
    </citation>
    <scope>NUCLEOTIDE SEQUENCE [LARGE SCALE GENOMIC DNA]</scope>
    <source>
        <strain evidence="2">cv. Pinot noir / PN40024</strain>
    </source>
</reference>
<dbReference type="PaxDb" id="29760-VIT_03s0038g01010.t01"/>